<dbReference type="Gene3D" id="3.40.50.300">
    <property type="entry name" value="P-loop containing nucleotide triphosphate hydrolases"/>
    <property type="match status" value="1"/>
</dbReference>
<dbReference type="EMBL" id="JAVRQU010000002">
    <property type="protein sequence ID" value="KAK5706616.1"/>
    <property type="molecule type" value="Genomic_DNA"/>
</dbReference>
<reference evidence="2" key="1">
    <citation type="submission" date="2023-08" db="EMBL/GenBank/DDBJ databases">
        <title>Black Yeasts Isolated from many extreme environments.</title>
        <authorList>
            <person name="Coleine C."/>
            <person name="Stajich J.E."/>
            <person name="Selbmann L."/>
        </authorList>
    </citation>
    <scope>NUCLEOTIDE SEQUENCE</scope>
    <source>
        <strain evidence="2">CCFEE 5810</strain>
    </source>
</reference>
<feature type="transmembrane region" description="Helical" evidence="1">
    <location>
        <begin position="256"/>
        <end position="279"/>
    </location>
</feature>
<name>A0AAN8A566_9PEZI</name>
<gene>
    <name evidence="2" type="ORF">LTR97_001606</name>
</gene>
<dbReference type="Proteomes" id="UP001310594">
    <property type="component" value="Unassembled WGS sequence"/>
</dbReference>
<keyword evidence="1" id="KW-0472">Membrane</keyword>
<evidence type="ECO:0000256" key="1">
    <source>
        <dbReference type="SAM" id="Phobius"/>
    </source>
</evidence>
<dbReference type="Pfam" id="PF17784">
    <property type="entry name" value="Sulfotransfer_4"/>
    <property type="match status" value="1"/>
</dbReference>
<sequence>MSSTNSRLHRTFGVDAAAHGDLSTTKLDPTINLEVICLGLPRTGTTSLQAALTILGFGPCHQGVDLFRNSARNEAFISLFKRLNAGKWHTGHPTLSARLRELMQGYRSTTDNPICVLGPETYSAYPDAKYILTTRPGGKDEWFSSLYAATGWFFRRDIWRYVFRSLTYSVGFLRRTDDRVQLTHAIWKRKFGGVSPEVYDGHNAEIIALIPKEKLLIYDVRKGWEPLCEFLSVEVPSTPFPNLNDKEAMHVIFMGMMAYGTFVWLVYVGVAGAALYLAVSPSILSNLWSWSQ</sequence>
<dbReference type="InterPro" id="IPR040632">
    <property type="entry name" value="Sulfotransfer_4"/>
</dbReference>
<comment type="caution">
    <text evidence="2">The sequence shown here is derived from an EMBL/GenBank/DDBJ whole genome shotgun (WGS) entry which is preliminary data.</text>
</comment>
<keyword evidence="1" id="KW-0812">Transmembrane</keyword>
<evidence type="ECO:0000313" key="2">
    <source>
        <dbReference type="EMBL" id="KAK5706616.1"/>
    </source>
</evidence>
<protein>
    <submittedName>
        <fullName evidence="2">Uncharacterized protein</fullName>
    </submittedName>
</protein>
<accession>A0AAN8A566</accession>
<dbReference type="InterPro" id="IPR027417">
    <property type="entry name" value="P-loop_NTPase"/>
</dbReference>
<dbReference type="PANTHER" id="PTHR36978">
    <property type="entry name" value="P-LOOP CONTAINING NUCLEOTIDE TRIPHOSPHATE HYDROLASE"/>
    <property type="match status" value="1"/>
</dbReference>
<keyword evidence="1" id="KW-1133">Transmembrane helix</keyword>
<dbReference type="PANTHER" id="PTHR36978:SF4">
    <property type="entry name" value="P-LOOP CONTAINING NUCLEOSIDE TRIPHOSPHATE HYDROLASE PROTEIN"/>
    <property type="match status" value="1"/>
</dbReference>
<evidence type="ECO:0000313" key="3">
    <source>
        <dbReference type="Proteomes" id="UP001310594"/>
    </source>
</evidence>
<dbReference type="AlphaFoldDB" id="A0AAN8A566"/>
<dbReference type="SUPFAM" id="SSF52540">
    <property type="entry name" value="P-loop containing nucleoside triphosphate hydrolases"/>
    <property type="match status" value="1"/>
</dbReference>
<proteinExistence type="predicted"/>
<organism evidence="2 3">
    <name type="scientific">Elasticomyces elasticus</name>
    <dbReference type="NCBI Taxonomy" id="574655"/>
    <lineage>
        <taxon>Eukaryota</taxon>
        <taxon>Fungi</taxon>
        <taxon>Dikarya</taxon>
        <taxon>Ascomycota</taxon>
        <taxon>Pezizomycotina</taxon>
        <taxon>Dothideomycetes</taxon>
        <taxon>Dothideomycetidae</taxon>
        <taxon>Mycosphaerellales</taxon>
        <taxon>Teratosphaeriaceae</taxon>
        <taxon>Elasticomyces</taxon>
    </lineage>
</organism>